<evidence type="ECO:0000313" key="3">
    <source>
        <dbReference type="Proteomes" id="UP001054945"/>
    </source>
</evidence>
<proteinExistence type="predicted"/>
<feature type="region of interest" description="Disordered" evidence="1">
    <location>
        <begin position="1"/>
        <end position="34"/>
    </location>
</feature>
<evidence type="ECO:0000256" key="1">
    <source>
        <dbReference type="SAM" id="MobiDB-lite"/>
    </source>
</evidence>
<feature type="compositionally biased region" description="Polar residues" evidence="1">
    <location>
        <begin position="20"/>
        <end position="34"/>
    </location>
</feature>
<reference evidence="2 3" key="1">
    <citation type="submission" date="2021-06" db="EMBL/GenBank/DDBJ databases">
        <title>Caerostris extrusa draft genome.</title>
        <authorList>
            <person name="Kono N."/>
            <person name="Arakawa K."/>
        </authorList>
    </citation>
    <scope>NUCLEOTIDE SEQUENCE [LARGE SCALE GENOMIC DNA]</scope>
</reference>
<sequence>MTTFSNSSGKNLREPLSAAVKSQTPNQAQASSSRLFLSTKTISNTIKNLPPLALTLSPVYSVGDGNAELVQRGNALAELQESEGALTPSLKGVRPNCGGQT</sequence>
<gene>
    <name evidence="2" type="ORF">CEXT_341541</name>
</gene>
<protein>
    <submittedName>
        <fullName evidence="2">Uncharacterized protein</fullName>
    </submittedName>
</protein>
<dbReference type="Proteomes" id="UP001054945">
    <property type="component" value="Unassembled WGS sequence"/>
</dbReference>
<keyword evidence="3" id="KW-1185">Reference proteome</keyword>
<comment type="caution">
    <text evidence="2">The sequence shown here is derived from an EMBL/GenBank/DDBJ whole genome shotgun (WGS) entry which is preliminary data.</text>
</comment>
<dbReference type="EMBL" id="BPLR01020833">
    <property type="protein sequence ID" value="GIX83130.1"/>
    <property type="molecule type" value="Genomic_DNA"/>
</dbReference>
<evidence type="ECO:0000313" key="2">
    <source>
        <dbReference type="EMBL" id="GIX83130.1"/>
    </source>
</evidence>
<organism evidence="2 3">
    <name type="scientific">Caerostris extrusa</name>
    <name type="common">Bark spider</name>
    <name type="synonym">Caerostris bankana</name>
    <dbReference type="NCBI Taxonomy" id="172846"/>
    <lineage>
        <taxon>Eukaryota</taxon>
        <taxon>Metazoa</taxon>
        <taxon>Ecdysozoa</taxon>
        <taxon>Arthropoda</taxon>
        <taxon>Chelicerata</taxon>
        <taxon>Arachnida</taxon>
        <taxon>Araneae</taxon>
        <taxon>Araneomorphae</taxon>
        <taxon>Entelegynae</taxon>
        <taxon>Araneoidea</taxon>
        <taxon>Araneidae</taxon>
        <taxon>Caerostris</taxon>
    </lineage>
</organism>
<feature type="compositionally biased region" description="Polar residues" evidence="1">
    <location>
        <begin position="1"/>
        <end position="10"/>
    </location>
</feature>
<accession>A0AAV4NFN9</accession>
<dbReference type="AlphaFoldDB" id="A0AAV4NFN9"/>
<name>A0AAV4NFN9_CAEEX</name>